<keyword evidence="2" id="KW-1185">Reference proteome</keyword>
<accession>A0AAD5G050</accession>
<evidence type="ECO:0000313" key="1">
    <source>
        <dbReference type="EMBL" id="KAI5964448.1"/>
    </source>
</evidence>
<dbReference type="AlphaFoldDB" id="A0AAD5G050"/>
<dbReference type="RefSeq" id="XP_051610455.1">
    <property type="nucleotide sequence ID" value="XM_051755462.1"/>
</dbReference>
<dbReference type="Proteomes" id="UP001204833">
    <property type="component" value="Unassembled WGS sequence"/>
</dbReference>
<organism evidence="1 2">
    <name type="scientific">Candida theae</name>
    <dbReference type="NCBI Taxonomy" id="1198502"/>
    <lineage>
        <taxon>Eukaryota</taxon>
        <taxon>Fungi</taxon>
        <taxon>Dikarya</taxon>
        <taxon>Ascomycota</taxon>
        <taxon>Saccharomycotina</taxon>
        <taxon>Pichiomycetes</taxon>
        <taxon>Debaryomycetaceae</taxon>
        <taxon>Candida/Lodderomyces clade</taxon>
        <taxon>Candida</taxon>
    </lineage>
</organism>
<evidence type="ECO:0000313" key="2">
    <source>
        <dbReference type="Proteomes" id="UP001204833"/>
    </source>
</evidence>
<dbReference type="EMBL" id="JAIHNG010000047">
    <property type="protein sequence ID" value="KAI5964448.1"/>
    <property type="molecule type" value="Genomic_DNA"/>
</dbReference>
<sequence>MKTTPQDPVTYNDFLEEGSLAEESGDRWLGSDVSKALRFYQKSYDAYTKSLELNWSTENSDAFYNAARLLLQVYLLEKSSNGLVIRDLTDMGDIHGANSVVKSISEILDVHLKALEICGRNQDLLYNTATVYVEMLDDMIDSDYNVPLDELCSKYRSGEEILVELIPQQVNALESFVCDLASSNTESNVSFASGSSPPAMDQEQEEFESIEVTQPVDIFETVMLSYRLVQTTYENLSEGGEAVSVVAQTVAPFIDSLDQVASELILKYSEQSEFKNEMLENITASQVNELKIAKQSIISLQDNDGSRILESWERFFVSEVPDEIPEKYLTSVDNVQTVMERNDQTLYTINNSNRIDKEWYWRMLSQQNSLLKKAQGLTQDQLNAKRKLPSGVEQGIGSTIIQLCDIMIARADLSLQMASVKYYEPSVRNESALLQNCKTLLKSSMNIANSSGGLRERAIEKIDREKKLSESVFRLCLVDGKTSVSDLDEIMTRPRWMREYTQLKKVDVYEELLQRIPYQSVLSGYI</sequence>
<proteinExistence type="predicted"/>
<reference evidence="1 2" key="1">
    <citation type="journal article" date="2022" name="DNA Res.">
        <title>Genome analysis of five recently described species of the CUG-Ser clade uncovers Candida theae as a new hybrid lineage with pathogenic potential in the Candida parapsilosis species complex.</title>
        <authorList>
            <person name="Mixao V."/>
            <person name="Del Olmo V."/>
            <person name="Hegedusova E."/>
            <person name="Saus E."/>
            <person name="Pryszcz L."/>
            <person name="Cillingova A."/>
            <person name="Nosek J."/>
            <person name="Gabaldon T."/>
        </authorList>
    </citation>
    <scope>NUCLEOTIDE SEQUENCE [LARGE SCALE GENOMIC DNA]</scope>
    <source>
        <strain evidence="1 2">CBS 12239</strain>
    </source>
</reference>
<protein>
    <submittedName>
        <fullName evidence="1">Uncharacterized protein</fullName>
    </submittedName>
</protein>
<name>A0AAD5G050_9ASCO</name>
<dbReference type="GeneID" id="76148999"/>
<gene>
    <name evidence="1" type="ORF">KGF57_000940</name>
</gene>
<comment type="caution">
    <text evidence="1">The sequence shown here is derived from an EMBL/GenBank/DDBJ whole genome shotgun (WGS) entry which is preliminary data.</text>
</comment>